<dbReference type="Gene3D" id="3.30.2410.10">
    <property type="entry name" value="Hect, E3 ligase catalytic domain"/>
    <property type="match status" value="1"/>
</dbReference>
<feature type="compositionally biased region" description="Polar residues" evidence="12">
    <location>
        <begin position="1162"/>
        <end position="1182"/>
    </location>
</feature>
<reference evidence="16" key="1">
    <citation type="submission" date="2025-08" db="UniProtKB">
        <authorList>
            <consortium name="Ensembl"/>
        </authorList>
    </citation>
    <scope>IDENTIFICATION</scope>
</reference>
<dbReference type="SUPFAM" id="SSF51045">
    <property type="entry name" value="WW domain"/>
    <property type="match status" value="2"/>
</dbReference>
<dbReference type="SUPFAM" id="SSF49562">
    <property type="entry name" value="C2 domain (Calcium/lipid-binding domain, CaLB)"/>
    <property type="match status" value="1"/>
</dbReference>
<dbReference type="Gene3D" id="3.90.1750.10">
    <property type="entry name" value="Hect, E3 ligase catalytic domains"/>
    <property type="match status" value="1"/>
</dbReference>
<dbReference type="SMART" id="SM00456">
    <property type="entry name" value="WW"/>
    <property type="match status" value="2"/>
</dbReference>
<feature type="region of interest" description="Disordered" evidence="12">
    <location>
        <begin position="509"/>
        <end position="767"/>
    </location>
</feature>
<dbReference type="CDD" id="cd08691">
    <property type="entry name" value="C2_NEDL1-like"/>
    <property type="match status" value="1"/>
</dbReference>
<dbReference type="PROSITE" id="PS50020">
    <property type="entry name" value="WW_DOMAIN_2"/>
    <property type="match status" value="2"/>
</dbReference>
<dbReference type="CDD" id="cd00078">
    <property type="entry name" value="HECTc"/>
    <property type="match status" value="1"/>
</dbReference>
<protein>
    <recommendedName>
        <fullName evidence="4">HECT-type E3 ubiquitin transferase</fullName>
        <ecNumber evidence="4">2.3.2.26</ecNumber>
    </recommendedName>
</protein>
<dbReference type="GO" id="GO:0005737">
    <property type="term" value="C:cytoplasm"/>
    <property type="evidence" value="ECO:0007669"/>
    <property type="project" value="UniProtKB-SubCell"/>
</dbReference>
<dbReference type="Pfam" id="PF00632">
    <property type="entry name" value="HECT"/>
    <property type="match status" value="1"/>
</dbReference>
<name>A0A8D0HWL8_SPHPU</name>
<evidence type="ECO:0000256" key="8">
    <source>
        <dbReference type="ARBA" id="ARBA00022737"/>
    </source>
</evidence>
<feature type="domain" description="WW" evidence="14">
    <location>
        <begin position="808"/>
        <end position="841"/>
    </location>
</feature>
<dbReference type="Pfam" id="PF00168">
    <property type="entry name" value="C2"/>
    <property type="match status" value="1"/>
</dbReference>
<dbReference type="Gene3D" id="2.60.40.2840">
    <property type="match status" value="1"/>
</dbReference>
<evidence type="ECO:0000256" key="12">
    <source>
        <dbReference type="SAM" id="MobiDB-lite"/>
    </source>
</evidence>
<dbReference type="Pfam" id="PF00397">
    <property type="entry name" value="WW"/>
    <property type="match status" value="1"/>
</dbReference>
<dbReference type="GO" id="GO:0048814">
    <property type="term" value="P:regulation of dendrite morphogenesis"/>
    <property type="evidence" value="ECO:0007669"/>
    <property type="project" value="TreeGrafter"/>
</dbReference>
<gene>
    <name evidence="16" type="primary">HECW2</name>
</gene>
<keyword evidence="7" id="KW-0808">Transferase</keyword>
<feature type="compositionally biased region" description="Basic and acidic residues" evidence="12">
    <location>
        <begin position="553"/>
        <end position="563"/>
    </location>
</feature>
<keyword evidence="6" id="KW-0597">Phosphoprotein</keyword>
<dbReference type="Pfam" id="PF18436">
    <property type="entry name" value="HECW1_helix"/>
    <property type="match status" value="1"/>
</dbReference>
<dbReference type="Gene3D" id="2.20.70.10">
    <property type="match status" value="2"/>
</dbReference>
<dbReference type="PANTHER" id="PTHR11254">
    <property type="entry name" value="HECT DOMAIN UBIQUITIN-PROTEIN LIGASE"/>
    <property type="match status" value="1"/>
</dbReference>
<organism evidence="16 17">
    <name type="scientific">Sphenodon punctatus</name>
    <name type="common">Tuatara</name>
    <name type="synonym">Hatteria punctata</name>
    <dbReference type="NCBI Taxonomy" id="8508"/>
    <lineage>
        <taxon>Eukaryota</taxon>
        <taxon>Metazoa</taxon>
        <taxon>Chordata</taxon>
        <taxon>Craniata</taxon>
        <taxon>Vertebrata</taxon>
        <taxon>Euteleostomi</taxon>
        <taxon>Lepidosauria</taxon>
        <taxon>Sphenodontia</taxon>
        <taxon>Sphenodontidae</taxon>
        <taxon>Sphenodon</taxon>
    </lineage>
</organism>
<dbReference type="EC" id="2.3.2.26" evidence="4"/>
<evidence type="ECO:0000313" key="16">
    <source>
        <dbReference type="Ensembl" id="ENSSPUP00000025053.1"/>
    </source>
</evidence>
<comment type="pathway">
    <text evidence="3">Protein modification; protein ubiquitination.</text>
</comment>
<dbReference type="OMA" id="TAGQHRE"/>
<dbReference type="Gene3D" id="2.60.40.150">
    <property type="entry name" value="C2 domain"/>
    <property type="match status" value="1"/>
</dbReference>
<reference evidence="16" key="2">
    <citation type="submission" date="2025-09" db="UniProtKB">
        <authorList>
            <consortium name="Ensembl"/>
        </authorList>
    </citation>
    <scope>IDENTIFICATION</scope>
</reference>
<feature type="domain" description="WW" evidence="14">
    <location>
        <begin position="986"/>
        <end position="1019"/>
    </location>
</feature>
<feature type="compositionally biased region" description="Polar residues" evidence="12">
    <location>
        <begin position="580"/>
        <end position="590"/>
    </location>
</feature>
<keyword evidence="10" id="KW-0175">Coiled coil</keyword>
<keyword evidence="5" id="KW-0963">Cytoplasm</keyword>
<dbReference type="SUPFAM" id="SSF56204">
    <property type="entry name" value="Hect, E3 ligase catalytic domain"/>
    <property type="match status" value="1"/>
</dbReference>
<evidence type="ECO:0000256" key="1">
    <source>
        <dbReference type="ARBA" id="ARBA00000885"/>
    </source>
</evidence>
<dbReference type="Gene3D" id="3.30.2160.10">
    <property type="entry name" value="Hect, E3 ligase catalytic domain"/>
    <property type="match status" value="1"/>
</dbReference>
<dbReference type="FunFam" id="3.90.1750.10:FF:000004">
    <property type="entry name" value="E3 ubiquitin-protein ligase HECW2 isoform X1"/>
    <property type="match status" value="1"/>
</dbReference>
<feature type="compositionally biased region" description="Basic residues" evidence="12">
    <location>
        <begin position="1032"/>
        <end position="1041"/>
    </location>
</feature>
<dbReference type="PROSITE" id="PS01159">
    <property type="entry name" value="WW_DOMAIN_1"/>
    <property type="match status" value="2"/>
</dbReference>
<dbReference type="InterPro" id="IPR036020">
    <property type="entry name" value="WW_dom_sf"/>
</dbReference>
<feature type="domain" description="HECT" evidence="15">
    <location>
        <begin position="1238"/>
        <end position="1564"/>
    </location>
</feature>
<dbReference type="Pfam" id="PF16562">
    <property type="entry name" value="HECW_N"/>
    <property type="match status" value="1"/>
</dbReference>
<feature type="compositionally biased region" description="Polar residues" evidence="12">
    <location>
        <begin position="388"/>
        <end position="417"/>
    </location>
</feature>
<accession>A0A8D0HWL8</accession>
<dbReference type="InterPro" id="IPR032348">
    <property type="entry name" value="HECW_N"/>
</dbReference>
<feature type="region of interest" description="Disordered" evidence="12">
    <location>
        <begin position="1019"/>
        <end position="1064"/>
    </location>
</feature>
<evidence type="ECO:0000256" key="3">
    <source>
        <dbReference type="ARBA" id="ARBA00004906"/>
    </source>
</evidence>
<feature type="compositionally biased region" description="Polar residues" evidence="12">
    <location>
        <begin position="648"/>
        <end position="670"/>
    </location>
</feature>
<evidence type="ECO:0000256" key="6">
    <source>
        <dbReference type="ARBA" id="ARBA00022553"/>
    </source>
</evidence>
<dbReference type="InterPro" id="IPR040524">
    <property type="entry name" value="HECW1_helix"/>
</dbReference>
<dbReference type="SMART" id="SM00239">
    <property type="entry name" value="C2"/>
    <property type="match status" value="1"/>
</dbReference>
<dbReference type="InterPro" id="IPR037795">
    <property type="entry name" value="C2_HECW"/>
</dbReference>
<evidence type="ECO:0000259" key="13">
    <source>
        <dbReference type="PROSITE" id="PS50004"/>
    </source>
</evidence>
<dbReference type="GO" id="GO:0061630">
    <property type="term" value="F:ubiquitin protein ligase activity"/>
    <property type="evidence" value="ECO:0007669"/>
    <property type="project" value="UniProtKB-EC"/>
</dbReference>
<feature type="compositionally biased region" description="Low complexity" evidence="12">
    <location>
        <begin position="747"/>
        <end position="756"/>
    </location>
</feature>
<feature type="region of interest" description="Disordered" evidence="12">
    <location>
        <begin position="1162"/>
        <end position="1188"/>
    </location>
</feature>
<feature type="active site" description="Glycyl thioester intermediate" evidence="11">
    <location>
        <position position="1532"/>
    </location>
</feature>
<dbReference type="FunFam" id="2.20.70.10:FF:000007">
    <property type="entry name" value="E3 ubiquitin-protein ligase HECW2 isoform X1"/>
    <property type="match status" value="1"/>
</dbReference>
<evidence type="ECO:0000259" key="14">
    <source>
        <dbReference type="PROSITE" id="PS50020"/>
    </source>
</evidence>
<evidence type="ECO:0000256" key="4">
    <source>
        <dbReference type="ARBA" id="ARBA00012485"/>
    </source>
</evidence>
<dbReference type="GeneTree" id="ENSGT00940000155466"/>
<dbReference type="Ensembl" id="ENSSPUT00000026740.1">
    <property type="protein sequence ID" value="ENSSPUP00000025053.1"/>
    <property type="gene ID" value="ENSSPUG00000019200.1"/>
</dbReference>
<evidence type="ECO:0000256" key="10">
    <source>
        <dbReference type="ARBA" id="ARBA00023054"/>
    </source>
</evidence>
<dbReference type="GO" id="GO:0072686">
    <property type="term" value="C:mitotic spindle"/>
    <property type="evidence" value="ECO:0007669"/>
    <property type="project" value="Ensembl"/>
</dbReference>
<evidence type="ECO:0000256" key="2">
    <source>
        <dbReference type="ARBA" id="ARBA00004496"/>
    </source>
</evidence>
<comment type="subcellular location">
    <subcellularLocation>
        <location evidence="2">Cytoplasm</location>
    </subcellularLocation>
</comment>
<dbReference type="CDD" id="cd00201">
    <property type="entry name" value="WW"/>
    <property type="match status" value="2"/>
</dbReference>
<evidence type="ECO:0000313" key="17">
    <source>
        <dbReference type="Proteomes" id="UP000694392"/>
    </source>
</evidence>
<dbReference type="FunFam" id="2.60.40.2840:FF:000001">
    <property type="entry name" value="E3 ubiquitin-protein ligase HECW2 isoform X1"/>
    <property type="match status" value="1"/>
</dbReference>
<dbReference type="InterPro" id="IPR035983">
    <property type="entry name" value="Hect_E3_ubiquitin_ligase"/>
</dbReference>
<evidence type="ECO:0000256" key="7">
    <source>
        <dbReference type="ARBA" id="ARBA00022679"/>
    </source>
</evidence>
<dbReference type="GO" id="GO:0030071">
    <property type="term" value="P:regulation of mitotic metaphase/anaphase transition"/>
    <property type="evidence" value="ECO:0007669"/>
    <property type="project" value="Ensembl"/>
</dbReference>
<dbReference type="SMART" id="SM00119">
    <property type="entry name" value="HECTc"/>
    <property type="match status" value="1"/>
</dbReference>
<dbReference type="FunFam" id="2.20.70.10:FF:000048">
    <property type="entry name" value="HECT, C2 and WW domain-containing E3 ubiquitin protein ligase 1"/>
    <property type="match status" value="1"/>
</dbReference>
<comment type="catalytic activity">
    <reaction evidence="1">
        <text>S-ubiquitinyl-[E2 ubiquitin-conjugating enzyme]-L-cysteine + [acceptor protein]-L-lysine = [E2 ubiquitin-conjugating enzyme]-L-cysteine + N(6)-ubiquitinyl-[acceptor protein]-L-lysine.</text>
        <dbReference type="EC" id="2.3.2.26"/>
    </reaction>
</comment>
<dbReference type="UniPathway" id="UPA00143"/>
<feature type="compositionally biased region" description="Basic and acidic residues" evidence="12">
    <location>
        <begin position="515"/>
        <end position="525"/>
    </location>
</feature>
<dbReference type="PANTHER" id="PTHR11254:SF127">
    <property type="entry name" value="E3 UBIQUITIN-PROTEIN LIGASE HECW2"/>
    <property type="match status" value="1"/>
</dbReference>
<evidence type="ECO:0000259" key="15">
    <source>
        <dbReference type="PROSITE" id="PS50237"/>
    </source>
</evidence>
<dbReference type="FunFam" id="2.60.40.150:FF:000035">
    <property type="entry name" value="LOW QUALITY PROTEIN: E3 ubiquitin-protein ligase HECW2"/>
    <property type="match status" value="1"/>
</dbReference>
<evidence type="ECO:0000256" key="5">
    <source>
        <dbReference type="ARBA" id="ARBA00022490"/>
    </source>
</evidence>
<dbReference type="GO" id="GO:0006511">
    <property type="term" value="P:ubiquitin-dependent protein catabolic process"/>
    <property type="evidence" value="ECO:0007669"/>
    <property type="project" value="TreeGrafter"/>
</dbReference>
<dbReference type="InterPro" id="IPR000008">
    <property type="entry name" value="C2_dom"/>
</dbReference>
<feature type="compositionally biased region" description="Polar residues" evidence="12">
    <location>
        <begin position="602"/>
        <end position="634"/>
    </location>
</feature>
<sequence>MTSSAREHLVFVRRRNPQLRYTLSPENLQSLASQDTMPENMNLQRANSDTDLVTSDSRSSLTASIYEYTLGQSQNLIIFWDIKEEVDPTDWIGLYHIDENSPANFWDSKNRGVTGTQKGQIVWRIEPGPYFMESEIKICFKYYHGISGALRATTPCITVKNPAVMMGAEGMDEGASGSQHSRKLVSFTLSDIRAVGLKKGMFFNPDPYLKMSIQPGKKSTFPTFAHHGQERRSTIISNTTNPVWHREKYSFVSLLTDVLEIEIKDKFAKSRPIIKRFLGKLTIPVQRLLERHAIGDQILSYNLGRRLPADHVSGYLQFKVDITSSIHEDASPETVGTLLGVNSLNGDLGSPSDDEDVPAGHHDTPPLCPNGPLLEESSGDGIPKHSFRTSSTLEADQEELTSAASRSSPTRGRQDSLNDYLDAIEHSSHSRPGTSACNERSLGASPKLRSSFPTDTRLNAMLHIDSDEEEHESHQDLGFQSSLEDDGGLVMLNGAARNIEGHFLSYSSNQINQDKSPEDNGKELTFETPLQPSDDQQEGLQGLTAAEATEGEIESHCDSRDDVPIDLASSERCASHETDQPNNSADTGASESAIGSRRGASETESIDQVSEPSQISSENEQSDPARTESVSEASTRPEGESDMEGADSSCNESVTTQLSSVETRGSSFESSRFPETPAFSSQEEEEGACGTDMASSEPPAEPQDCARTPGSLPSVRLPSTQEGQQAEIGELQDRDEAEEIWQRRRSLQAAAANSQSQDEETGGAQAACEGATAQVEGATGGSPVNGHQPLRTLPSVRPDVSRYQRVDEALPPNWEARIDSHGRIFYVDHINRTTTWQRPTAPPAPQILQRSNSIQQMEQLNRRYQSIRRTMTNERPEEHPNTIDGAGEDTDFHQSTADFRRENVLPPSTSRSRLTLLLQSPPVKFLISPEFFTVLHSNPSAYRMFTNNTCLKHMITKVRRDTHHFERYQHNRDLVGFLNMFANKQLELPRGWEIKHDHQGKAFFVDHNSRTTTFIDPRLPLQSSRPTSALVHRQHLTRQRSHSSGEVGEDSRHSGPPVLPRPSSTFNTVSRAQYQDMVPVAYNDKIVAFLRQPNIFEILQERQPELTRNHSLREKIQFIRTEGTPGLVRLSSDADLVMLLSLFEEEIMSYVPPHALLHPSYCQSPRGSPVSSPQNSPGTQRANARAPAPYKRDFEAKLRNFYRKLETKGYGQGPGKLKLIIRRDHLLEDAFNQIMGYSRKDLQRNKLYVTFVWEEGLDYSGPSREFFFLVSRELFNPYYGLFEYSANDTYTVQISPMSAFVDNHHEWFRFSGRILGLTLIHQYLLDAFFTRPFYKALLRILCDLSDLEYLDEEFHQSLQWMKDNDIHDILDLTFTVNEEVFGQITERELKPGGANIPVTEKNKKEYIERMVKWRIERGVVQQTESLVRGFYEVVDARLVSVFDARELELVISGTAEIDLSDWRNNTEYRGGYHDNHIVIRWFWATVERFNNEQRLRLLQGAGQSSLPSPGFRAIECSLWLILIFSFSRAHTCFNRLDLPPYPSFSMLYEKLLTAVEETSTFGLE</sequence>
<dbReference type="InterPro" id="IPR001202">
    <property type="entry name" value="WW_dom"/>
</dbReference>
<dbReference type="PROSITE" id="PS50004">
    <property type="entry name" value="C2"/>
    <property type="match status" value="1"/>
</dbReference>
<dbReference type="InterPro" id="IPR000569">
    <property type="entry name" value="HECT_dom"/>
</dbReference>
<dbReference type="FunFam" id="3.30.2160.10:FF:000005">
    <property type="entry name" value="E3 ubiquitin-protein ligase HECW2 isoform X1"/>
    <property type="match status" value="1"/>
</dbReference>
<dbReference type="Proteomes" id="UP000694392">
    <property type="component" value="Unplaced"/>
</dbReference>
<keyword evidence="8" id="KW-0677">Repeat</keyword>
<evidence type="ECO:0000256" key="9">
    <source>
        <dbReference type="ARBA" id="ARBA00022786"/>
    </source>
</evidence>
<keyword evidence="9 11" id="KW-0833">Ubl conjugation pathway</keyword>
<dbReference type="FunFam" id="3.90.1750.10:FF:000036">
    <property type="entry name" value="E3 ubiquitin-protein ligase HECW2"/>
    <property type="match status" value="1"/>
</dbReference>
<evidence type="ECO:0000256" key="11">
    <source>
        <dbReference type="PROSITE-ProRule" id="PRU00104"/>
    </source>
</evidence>
<feature type="domain" description="C2" evidence="13">
    <location>
        <begin position="168"/>
        <end position="299"/>
    </location>
</feature>
<feature type="region of interest" description="Disordered" evidence="12">
    <location>
        <begin position="337"/>
        <end position="455"/>
    </location>
</feature>
<dbReference type="GO" id="GO:0016567">
    <property type="term" value="P:protein ubiquitination"/>
    <property type="evidence" value="ECO:0007669"/>
    <property type="project" value="UniProtKB-UniPathway"/>
</dbReference>
<dbReference type="InterPro" id="IPR035892">
    <property type="entry name" value="C2_domain_sf"/>
</dbReference>
<keyword evidence="17" id="KW-1185">Reference proteome</keyword>
<dbReference type="InterPro" id="IPR050409">
    <property type="entry name" value="E3_ubiq-protein_ligase"/>
</dbReference>
<dbReference type="PROSITE" id="PS50237">
    <property type="entry name" value="HECT"/>
    <property type="match status" value="1"/>
</dbReference>
<proteinExistence type="predicted"/>